<dbReference type="Proteomes" id="UP000809081">
    <property type="component" value="Unassembled WGS sequence"/>
</dbReference>
<dbReference type="CDD" id="cd06574">
    <property type="entry name" value="TM_PBP1_branched-chain-AA_like"/>
    <property type="match status" value="1"/>
</dbReference>
<dbReference type="InterPro" id="IPR001851">
    <property type="entry name" value="ABC_transp_permease"/>
</dbReference>
<evidence type="ECO:0000256" key="4">
    <source>
        <dbReference type="ARBA" id="ARBA00022989"/>
    </source>
</evidence>
<evidence type="ECO:0000313" key="8">
    <source>
        <dbReference type="Proteomes" id="UP000809081"/>
    </source>
</evidence>
<dbReference type="PANTHER" id="PTHR32196">
    <property type="entry name" value="ABC TRANSPORTER PERMEASE PROTEIN YPHD-RELATED-RELATED"/>
    <property type="match status" value="1"/>
</dbReference>
<feature type="transmembrane region" description="Helical" evidence="6">
    <location>
        <begin position="84"/>
        <end position="105"/>
    </location>
</feature>
<keyword evidence="5 6" id="KW-0472">Membrane</keyword>
<comment type="caution">
    <text evidence="7">The sequence shown here is derived from an EMBL/GenBank/DDBJ whole genome shotgun (WGS) entry which is preliminary data.</text>
</comment>
<reference evidence="7 8" key="1">
    <citation type="submission" date="2021-01" db="EMBL/GenBank/DDBJ databases">
        <title>Genomic Encyclopedia of Type Strains, Phase IV (KMG-IV): sequencing the most valuable type-strain genomes for metagenomic binning, comparative biology and taxonomic classification.</title>
        <authorList>
            <person name="Goeker M."/>
        </authorList>
    </citation>
    <scope>NUCLEOTIDE SEQUENCE [LARGE SCALE GENOMIC DNA]</scope>
    <source>
        <strain evidence="7 8">DSM 27513</strain>
    </source>
</reference>
<dbReference type="EMBL" id="JAFBEI010000029">
    <property type="protein sequence ID" value="MBM7636609.1"/>
    <property type="molecule type" value="Genomic_DNA"/>
</dbReference>
<protein>
    <submittedName>
        <fullName evidence="7">ABC transport system permease protein</fullName>
    </submittedName>
</protein>
<feature type="transmembrane region" description="Helical" evidence="6">
    <location>
        <begin position="259"/>
        <end position="277"/>
    </location>
</feature>
<dbReference type="Pfam" id="PF02653">
    <property type="entry name" value="BPD_transp_2"/>
    <property type="match status" value="1"/>
</dbReference>
<proteinExistence type="predicted"/>
<evidence type="ECO:0000256" key="2">
    <source>
        <dbReference type="ARBA" id="ARBA00022475"/>
    </source>
</evidence>
<keyword evidence="8" id="KW-1185">Reference proteome</keyword>
<keyword evidence="2" id="KW-1003">Cell membrane</keyword>
<evidence type="ECO:0000313" key="7">
    <source>
        <dbReference type="EMBL" id="MBM7636609.1"/>
    </source>
</evidence>
<feature type="transmembrane region" description="Helical" evidence="6">
    <location>
        <begin position="125"/>
        <end position="146"/>
    </location>
</feature>
<accession>A0ABS2PME6</accession>
<feature type="transmembrane region" description="Helical" evidence="6">
    <location>
        <begin position="6"/>
        <end position="23"/>
    </location>
</feature>
<evidence type="ECO:0000256" key="6">
    <source>
        <dbReference type="SAM" id="Phobius"/>
    </source>
</evidence>
<feature type="transmembrane region" description="Helical" evidence="6">
    <location>
        <begin position="58"/>
        <end position="77"/>
    </location>
</feature>
<evidence type="ECO:0000256" key="3">
    <source>
        <dbReference type="ARBA" id="ARBA00022692"/>
    </source>
</evidence>
<comment type="subcellular location">
    <subcellularLocation>
        <location evidence="1">Cell membrane</location>
        <topology evidence="1">Multi-pass membrane protein</topology>
    </subcellularLocation>
</comment>
<evidence type="ECO:0000256" key="1">
    <source>
        <dbReference type="ARBA" id="ARBA00004651"/>
    </source>
</evidence>
<evidence type="ECO:0000256" key="5">
    <source>
        <dbReference type="ARBA" id="ARBA00023136"/>
    </source>
</evidence>
<keyword evidence="4 6" id="KW-1133">Transmembrane helix</keyword>
<feature type="transmembrane region" description="Helical" evidence="6">
    <location>
        <begin position="233"/>
        <end position="253"/>
    </location>
</feature>
<name>A0ABS2PME6_9STRE</name>
<keyword evidence="3 6" id="KW-0812">Transmembrane</keyword>
<organism evidence="7 8">
    <name type="scientific">Streptococcus saliviloxodontae</name>
    <dbReference type="NCBI Taxonomy" id="1349416"/>
    <lineage>
        <taxon>Bacteria</taxon>
        <taxon>Bacillati</taxon>
        <taxon>Bacillota</taxon>
        <taxon>Bacilli</taxon>
        <taxon>Lactobacillales</taxon>
        <taxon>Streptococcaceae</taxon>
        <taxon>Streptococcus</taxon>
    </lineage>
</organism>
<dbReference type="RefSeq" id="WP_205017480.1">
    <property type="nucleotide sequence ID" value="NZ_JAFBEI010000029.1"/>
</dbReference>
<sequence length="289" mass="30559">MIISSMSQGLLYGILGLGIYLTFRILDFPDLTAEGSFPLGGAVAVTLLNLGWDPISSTIVAVLAGCLAGLLTGLLYTKGKIPTILAGILVMTSLNSIMLMIMGRANLGLLDIKSIQDLLPFSDKYNLLIVGLIAVALVTAALIAFLNTRLGQAYIATGDNRDMARSFGISTDRMEVMGLILSNGLIALSGALISQQDGYADVSKGIGVIVIGLASIIIGEVVYATNLTLLERLIAIVVGSIFYQFLITAVIALGFNTNYLKLFSALVLAICLMTPVLREKIIKGAKVTR</sequence>
<feature type="transmembrane region" description="Helical" evidence="6">
    <location>
        <begin position="176"/>
        <end position="194"/>
    </location>
</feature>
<dbReference type="PANTHER" id="PTHR32196:SF69">
    <property type="entry name" value="BRANCHED-CHAIN AMINO ACID TRANSPORT SYSTEM, PERMEASE PROTEIN"/>
    <property type="match status" value="1"/>
</dbReference>
<gene>
    <name evidence="7" type="ORF">JOC31_001433</name>
</gene>
<feature type="transmembrane region" description="Helical" evidence="6">
    <location>
        <begin position="206"/>
        <end position="226"/>
    </location>
</feature>